<dbReference type="Pfam" id="PF03116">
    <property type="entry name" value="NQR2_RnfD_RnfE"/>
    <property type="match status" value="1"/>
</dbReference>
<proteinExistence type="inferred from homology"/>
<keyword evidence="10" id="KW-0997">Cell inner membrane</keyword>
<keyword evidence="3 10" id="KW-0285">Flavoprotein</keyword>
<dbReference type="PANTHER" id="PTHR30578">
    <property type="entry name" value="ELECTRON TRANSPORT COMPLEX PROTEIN RNFD"/>
    <property type="match status" value="1"/>
</dbReference>
<evidence type="ECO:0000256" key="8">
    <source>
        <dbReference type="ARBA" id="ARBA00022989"/>
    </source>
</evidence>
<evidence type="ECO:0000313" key="12">
    <source>
        <dbReference type="Proteomes" id="UP001162030"/>
    </source>
</evidence>
<evidence type="ECO:0000256" key="7">
    <source>
        <dbReference type="ARBA" id="ARBA00022982"/>
    </source>
</evidence>
<feature type="modified residue" description="FMN phosphoryl threonine" evidence="10">
    <location>
        <position position="180"/>
    </location>
</feature>
<sequence>MRFPTAQGPYLPPIRSVNRIMLEVLVALVPGLAALVWQFGSGVLVQCVIALLAAGLGEAAVLSLRRRPILATLKDCSAALTAVLLAISLPPLVPWWVTAFGTLFAIVVGKQLYGGLGYNPFNPAMVGYAVLLISFPQHMTAWLPPKDLAGSVLGFADAWNAIFNRTLPPGMSFDALTMATPLDTIKTQLGLNRPLDEVQAGVLFSGIGGRGWQWVNFGFLLGGLWLLKRGTVAWQIPAGFLGGLFGVSLIFFLIDPTVYPTPLFQCFSGAAMLGAFFIATDPVTASTTPRGRLIYGTSIGLLVFVIRSFGGYPDGVAFAVLLLNLAAPTIDHYTRPRVYGHPK</sequence>
<protein>
    <recommendedName>
        <fullName evidence="10">Ion-translocating oxidoreductase complex subunit D</fullName>
        <ecNumber evidence="10">7.-.-.-</ecNumber>
    </recommendedName>
    <alternativeName>
        <fullName evidence="10">Rnf electron transport complex subunit D</fullName>
    </alternativeName>
</protein>
<evidence type="ECO:0000256" key="9">
    <source>
        <dbReference type="ARBA" id="ARBA00023136"/>
    </source>
</evidence>
<evidence type="ECO:0000256" key="6">
    <source>
        <dbReference type="ARBA" id="ARBA00022967"/>
    </source>
</evidence>
<reference evidence="11 12" key="1">
    <citation type="submission" date="2023-03" db="EMBL/GenBank/DDBJ databases">
        <authorList>
            <person name="Pearce D."/>
        </authorList>
    </citation>
    <scope>NUCLEOTIDE SEQUENCE [LARGE SCALE GENOMIC DNA]</scope>
    <source>
        <strain evidence="11">Msz</strain>
    </source>
</reference>
<dbReference type="EMBL" id="OX458333">
    <property type="protein sequence ID" value="CAI8965203.1"/>
    <property type="molecule type" value="Genomic_DNA"/>
</dbReference>
<keyword evidence="10" id="KW-1003">Cell membrane</keyword>
<feature type="transmembrane region" description="Helical" evidence="10">
    <location>
        <begin position="69"/>
        <end position="89"/>
    </location>
</feature>
<comment type="subunit">
    <text evidence="10">The complex is composed of six subunits: RnfA, RnfB, RnfC, RnfD, RnfE and RnfG.</text>
</comment>
<dbReference type="HAMAP" id="MF_00462">
    <property type="entry name" value="RsxD_RnfD"/>
    <property type="match status" value="1"/>
</dbReference>
<dbReference type="Proteomes" id="UP001162030">
    <property type="component" value="Chromosome"/>
</dbReference>
<accession>A0ABN8XA54</accession>
<feature type="transmembrane region" description="Helical" evidence="10">
    <location>
        <begin position="234"/>
        <end position="254"/>
    </location>
</feature>
<evidence type="ECO:0000256" key="3">
    <source>
        <dbReference type="ARBA" id="ARBA00022630"/>
    </source>
</evidence>
<keyword evidence="9 10" id="KW-0472">Membrane</keyword>
<comment type="subcellular location">
    <subcellularLocation>
        <location evidence="10">Cell inner membrane</location>
        <topology evidence="10">Multi-pass membrane protein</topology>
    </subcellularLocation>
</comment>
<name>A0ABN8XA54_9GAMM</name>
<dbReference type="PANTHER" id="PTHR30578:SF0">
    <property type="entry name" value="ION-TRANSLOCATING OXIDOREDUCTASE COMPLEX SUBUNIT D"/>
    <property type="match status" value="1"/>
</dbReference>
<feature type="transmembrane region" description="Helical" evidence="10">
    <location>
        <begin position="292"/>
        <end position="310"/>
    </location>
</feature>
<feature type="transmembrane region" description="Helical" evidence="10">
    <location>
        <begin position="20"/>
        <end position="37"/>
    </location>
</feature>
<comment type="caution">
    <text evidence="10">Lacks conserved residue(s) required for the propagation of feature annotation.</text>
</comment>
<evidence type="ECO:0000256" key="1">
    <source>
        <dbReference type="ARBA" id="ARBA00022448"/>
    </source>
</evidence>
<dbReference type="InterPro" id="IPR004338">
    <property type="entry name" value="NqrB/RnfD"/>
</dbReference>
<evidence type="ECO:0000256" key="10">
    <source>
        <dbReference type="HAMAP-Rule" id="MF_00462"/>
    </source>
</evidence>
<dbReference type="EC" id="7.-.-.-" evidence="10"/>
<dbReference type="RefSeq" id="WP_026610034.1">
    <property type="nucleotide sequence ID" value="NZ_OX458333.1"/>
</dbReference>
<keyword evidence="8 10" id="KW-1133">Transmembrane helix</keyword>
<keyword evidence="7 10" id="KW-0249">Electron transport</keyword>
<organism evidence="11 12">
    <name type="scientific">Methylocaldum szegediense</name>
    <dbReference type="NCBI Taxonomy" id="73780"/>
    <lineage>
        <taxon>Bacteria</taxon>
        <taxon>Pseudomonadati</taxon>
        <taxon>Pseudomonadota</taxon>
        <taxon>Gammaproteobacteria</taxon>
        <taxon>Methylococcales</taxon>
        <taxon>Methylococcaceae</taxon>
        <taxon>Methylocaldum</taxon>
    </lineage>
</organism>
<keyword evidence="2 10" id="KW-0597">Phosphoprotein</keyword>
<dbReference type="NCBIfam" id="TIGR01946">
    <property type="entry name" value="rnfD"/>
    <property type="match status" value="1"/>
</dbReference>
<feature type="transmembrane region" description="Helical" evidence="10">
    <location>
        <begin position="260"/>
        <end position="280"/>
    </location>
</feature>
<gene>
    <name evidence="11" type="primary">rsxD</name>
    <name evidence="10" type="synonym">rnfD</name>
    <name evidence="11" type="ORF">MSZNOR_4750</name>
</gene>
<evidence type="ECO:0000313" key="11">
    <source>
        <dbReference type="EMBL" id="CAI8965203.1"/>
    </source>
</evidence>
<evidence type="ECO:0000256" key="4">
    <source>
        <dbReference type="ARBA" id="ARBA00022643"/>
    </source>
</evidence>
<feature type="transmembrane region" description="Helical" evidence="10">
    <location>
        <begin position="43"/>
        <end position="62"/>
    </location>
</feature>
<keyword evidence="4 10" id="KW-0288">FMN</keyword>
<dbReference type="InterPro" id="IPR011303">
    <property type="entry name" value="RnfD_bac"/>
</dbReference>
<comment type="cofactor">
    <cofactor evidence="10">
        <name>FMN</name>
        <dbReference type="ChEBI" id="CHEBI:58210"/>
    </cofactor>
</comment>
<evidence type="ECO:0000256" key="5">
    <source>
        <dbReference type="ARBA" id="ARBA00022692"/>
    </source>
</evidence>
<comment type="similarity">
    <text evidence="10">Belongs to the NqrB/RnfD family.</text>
</comment>
<dbReference type="NCBIfam" id="NF002011">
    <property type="entry name" value="PRK00816.1"/>
    <property type="match status" value="1"/>
</dbReference>
<keyword evidence="1 10" id="KW-0813">Transport</keyword>
<evidence type="ECO:0000256" key="2">
    <source>
        <dbReference type="ARBA" id="ARBA00022553"/>
    </source>
</evidence>
<keyword evidence="5 10" id="KW-0812">Transmembrane</keyword>
<keyword evidence="6 10" id="KW-1278">Translocase</keyword>
<keyword evidence="12" id="KW-1185">Reference proteome</keyword>
<comment type="function">
    <text evidence="10">Part of a membrane-bound complex that couples electron transfer with translocation of ions across the membrane.</text>
</comment>